<feature type="region of interest" description="Disordered" evidence="1">
    <location>
        <begin position="50"/>
        <end position="84"/>
    </location>
</feature>
<organism evidence="2 3">
    <name type="scientific">Solanum tuberosum</name>
    <name type="common">Potato</name>
    <dbReference type="NCBI Taxonomy" id="4113"/>
    <lineage>
        <taxon>Eukaryota</taxon>
        <taxon>Viridiplantae</taxon>
        <taxon>Streptophyta</taxon>
        <taxon>Embryophyta</taxon>
        <taxon>Tracheophyta</taxon>
        <taxon>Spermatophyta</taxon>
        <taxon>Magnoliopsida</taxon>
        <taxon>eudicotyledons</taxon>
        <taxon>Gunneridae</taxon>
        <taxon>Pentapetalae</taxon>
        <taxon>asterids</taxon>
        <taxon>lamiids</taxon>
        <taxon>Solanales</taxon>
        <taxon>Solanaceae</taxon>
        <taxon>Solanoideae</taxon>
        <taxon>Solaneae</taxon>
        <taxon>Solanum</taxon>
    </lineage>
</organism>
<evidence type="ECO:0000313" key="2">
    <source>
        <dbReference type="EnsemblPlants" id="PGSC0003DMT400092052"/>
    </source>
</evidence>
<dbReference type="PaxDb" id="4113-PGSC0003DMT400092052"/>
<dbReference type="EnsemblPlants" id="PGSC0003DMT400092052">
    <property type="protein sequence ID" value="PGSC0003DMT400092052"/>
    <property type="gene ID" value="PGSC0003DMG400041623"/>
</dbReference>
<proteinExistence type="predicted"/>
<protein>
    <submittedName>
        <fullName evidence="2">Uncharacterized protein</fullName>
    </submittedName>
</protein>
<evidence type="ECO:0000313" key="3">
    <source>
        <dbReference type="Proteomes" id="UP000011115"/>
    </source>
</evidence>
<dbReference type="Proteomes" id="UP000011115">
    <property type="component" value="Unassembled WGS sequence"/>
</dbReference>
<keyword evidence="3" id="KW-1185">Reference proteome</keyword>
<evidence type="ECO:0000256" key="1">
    <source>
        <dbReference type="SAM" id="MobiDB-lite"/>
    </source>
</evidence>
<reference evidence="2" key="2">
    <citation type="submission" date="2015-06" db="UniProtKB">
        <authorList>
            <consortium name="EnsemblPlants"/>
        </authorList>
    </citation>
    <scope>IDENTIFICATION</scope>
    <source>
        <strain evidence="2">DM1-3 516 R44</strain>
    </source>
</reference>
<name>M1DP00_SOLTU</name>
<sequence>MPSVDLFRVSGLILEFNLLGIEGTNDPKYLGKELWNIRGFRDEKRRRKIVKNLGKGGGASRQPKPPKRGSEVHPLGRRASQRAPADSLTFEGWLSAPLRAPGTPVLPILPPPFRTSF</sequence>
<dbReference type="HOGENOM" id="CLU_2089095_0_0_1"/>
<dbReference type="InParanoid" id="M1DP00"/>
<reference evidence="3" key="1">
    <citation type="journal article" date="2011" name="Nature">
        <title>Genome sequence and analysis of the tuber crop potato.</title>
        <authorList>
            <consortium name="The Potato Genome Sequencing Consortium"/>
        </authorList>
    </citation>
    <scope>NUCLEOTIDE SEQUENCE [LARGE SCALE GENOMIC DNA]</scope>
    <source>
        <strain evidence="3">cv. DM1-3 516 R44</strain>
    </source>
</reference>
<dbReference type="Gramene" id="PGSC0003DMT400092052">
    <property type="protein sequence ID" value="PGSC0003DMT400092052"/>
    <property type="gene ID" value="PGSC0003DMG400041623"/>
</dbReference>
<accession>M1DP00</accession>
<dbReference type="AlphaFoldDB" id="M1DP00"/>